<dbReference type="Pfam" id="PF01750">
    <property type="entry name" value="HycI"/>
    <property type="match status" value="1"/>
</dbReference>
<dbReference type="GO" id="GO:0006508">
    <property type="term" value="P:proteolysis"/>
    <property type="evidence" value="ECO:0007669"/>
    <property type="project" value="UniProtKB-KW"/>
</dbReference>
<evidence type="ECO:0000256" key="3">
    <source>
        <dbReference type="ARBA" id="ARBA00022750"/>
    </source>
</evidence>
<keyword evidence="4" id="KW-0378">Hydrolase</keyword>
<proteinExistence type="inferred from homology"/>
<dbReference type="EMBL" id="JAATEP010000002">
    <property type="protein sequence ID" value="NJP88722.1"/>
    <property type="molecule type" value="Genomic_DNA"/>
</dbReference>
<dbReference type="GO" id="GO:0008233">
    <property type="term" value="F:peptidase activity"/>
    <property type="evidence" value="ECO:0007669"/>
    <property type="project" value="UniProtKB-KW"/>
</dbReference>
<organism evidence="6 7">
    <name type="scientific">Nonomuraea composti</name>
    <dbReference type="NCBI Taxonomy" id="2720023"/>
    <lineage>
        <taxon>Bacteria</taxon>
        <taxon>Bacillati</taxon>
        <taxon>Actinomycetota</taxon>
        <taxon>Actinomycetes</taxon>
        <taxon>Streptosporangiales</taxon>
        <taxon>Streptosporangiaceae</taxon>
        <taxon>Nonomuraea</taxon>
    </lineage>
</organism>
<keyword evidence="2 6" id="KW-0645">Protease</keyword>
<sequence length="171" mass="17297">MTRTVVIGLGNDYRGDDGAGLAAARVLRDLGVPAVENAGDPAELIEAWTGADVAVLVDAARSADPPGTVRRHDGVPWLSHGGASTHALSLADAVSLARALGRAPGRLVVYTVEGGDFALGRGLSEPVAAAVRALARTIARDLDGRAVSRSGEAAPPPACRRPGASPPASAW</sequence>
<dbReference type="Gene3D" id="3.40.50.1450">
    <property type="entry name" value="HybD-like"/>
    <property type="match status" value="1"/>
</dbReference>
<dbReference type="RefSeq" id="WP_168007041.1">
    <property type="nucleotide sequence ID" value="NZ_JAATEP010000002.1"/>
</dbReference>
<dbReference type="InterPro" id="IPR000671">
    <property type="entry name" value="Peptidase_A31"/>
</dbReference>
<evidence type="ECO:0000313" key="7">
    <source>
        <dbReference type="Proteomes" id="UP000696294"/>
    </source>
</evidence>
<gene>
    <name evidence="6" type="ORF">HCN51_04485</name>
</gene>
<comment type="similarity">
    <text evidence="1">Belongs to the peptidase A31 family.</text>
</comment>
<evidence type="ECO:0000256" key="5">
    <source>
        <dbReference type="SAM" id="MobiDB-lite"/>
    </source>
</evidence>
<dbReference type="NCBIfam" id="TIGR00072">
    <property type="entry name" value="hydrog_prot"/>
    <property type="match status" value="1"/>
</dbReference>
<evidence type="ECO:0000256" key="2">
    <source>
        <dbReference type="ARBA" id="ARBA00022670"/>
    </source>
</evidence>
<accession>A0ABX1AWR3</accession>
<feature type="compositionally biased region" description="Low complexity" evidence="5">
    <location>
        <begin position="160"/>
        <end position="171"/>
    </location>
</feature>
<dbReference type="PANTHER" id="PTHR30302:SF1">
    <property type="entry name" value="HYDROGENASE 2 MATURATION PROTEASE"/>
    <property type="match status" value="1"/>
</dbReference>
<protein>
    <submittedName>
        <fullName evidence="6">Hydrogenase maturation protease</fullName>
    </submittedName>
</protein>
<dbReference type="InterPro" id="IPR023430">
    <property type="entry name" value="Pept_HybD-like_dom_sf"/>
</dbReference>
<evidence type="ECO:0000313" key="6">
    <source>
        <dbReference type="EMBL" id="NJP88722.1"/>
    </source>
</evidence>
<dbReference type="Proteomes" id="UP000696294">
    <property type="component" value="Unassembled WGS sequence"/>
</dbReference>
<feature type="region of interest" description="Disordered" evidence="5">
    <location>
        <begin position="145"/>
        <end position="171"/>
    </location>
</feature>
<evidence type="ECO:0000256" key="1">
    <source>
        <dbReference type="ARBA" id="ARBA00006814"/>
    </source>
</evidence>
<dbReference type="CDD" id="cd00518">
    <property type="entry name" value="H2MP"/>
    <property type="match status" value="1"/>
</dbReference>
<dbReference type="SUPFAM" id="SSF53163">
    <property type="entry name" value="HybD-like"/>
    <property type="match status" value="1"/>
</dbReference>
<reference evidence="6 7" key="1">
    <citation type="submission" date="2020-03" db="EMBL/GenBank/DDBJ databases">
        <title>WGS of actinomycetes isolated from Thailand.</title>
        <authorList>
            <person name="Thawai C."/>
        </authorList>
    </citation>
    <scope>NUCLEOTIDE SEQUENCE [LARGE SCALE GENOMIC DNA]</scope>
    <source>
        <strain evidence="6 7">FMUSA5-5</strain>
    </source>
</reference>
<keyword evidence="7" id="KW-1185">Reference proteome</keyword>
<comment type="caution">
    <text evidence="6">The sequence shown here is derived from an EMBL/GenBank/DDBJ whole genome shotgun (WGS) entry which is preliminary data.</text>
</comment>
<name>A0ABX1AWR3_9ACTN</name>
<evidence type="ECO:0000256" key="4">
    <source>
        <dbReference type="ARBA" id="ARBA00022801"/>
    </source>
</evidence>
<keyword evidence="3" id="KW-0064">Aspartyl protease</keyword>
<dbReference type="PANTHER" id="PTHR30302">
    <property type="entry name" value="HYDROGENASE 1 MATURATION PROTEASE"/>
    <property type="match status" value="1"/>
</dbReference>